<dbReference type="FunFam" id="3.30.230.10:FF:000017">
    <property type="entry name" value="Galactokinase"/>
    <property type="match status" value="1"/>
</dbReference>
<evidence type="ECO:0000256" key="11">
    <source>
        <dbReference type="NCBIfam" id="TIGR00131"/>
    </source>
</evidence>
<evidence type="ECO:0000256" key="8">
    <source>
        <dbReference type="ARBA" id="ARBA00022842"/>
    </source>
</evidence>
<dbReference type="InterPro" id="IPR019741">
    <property type="entry name" value="Galactokinase_CS"/>
</dbReference>
<dbReference type="Pfam" id="PF00288">
    <property type="entry name" value="GHMP_kinases_N"/>
    <property type="match status" value="1"/>
</dbReference>
<evidence type="ECO:0000259" key="15">
    <source>
        <dbReference type="Pfam" id="PF10509"/>
    </source>
</evidence>
<keyword evidence="7" id="KW-0067">ATP-binding</keyword>
<dbReference type="EC" id="2.7.1.6" evidence="11"/>
<evidence type="ECO:0000256" key="4">
    <source>
        <dbReference type="ARBA" id="ARBA00022723"/>
    </source>
</evidence>
<comment type="similarity">
    <text evidence="1">Belongs to the GHMP kinase family. GalK subfamily.</text>
</comment>
<feature type="domain" description="Galactokinase N-terminal" evidence="15">
    <location>
        <begin position="83"/>
        <end position="131"/>
    </location>
</feature>
<evidence type="ECO:0000256" key="9">
    <source>
        <dbReference type="ARBA" id="ARBA00023144"/>
    </source>
</evidence>
<dbReference type="Pfam" id="PF08544">
    <property type="entry name" value="GHMP_kinases_C"/>
    <property type="match status" value="1"/>
</dbReference>
<dbReference type="GO" id="GO:0006012">
    <property type="term" value="P:galactose metabolic process"/>
    <property type="evidence" value="ECO:0007669"/>
    <property type="project" value="UniProtKB-UniRule"/>
</dbReference>
<dbReference type="InterPro" id="IPR019539">
    <property type="entry name" value="GalKase_N"/>
</dbReference>
<keyword evidence="8" id="KW-0460">Magnesium</keyword>
<dbReference type="PANTHER" id="PTHR10457">
    <property type="entry name" value="MEVALONATE KINASE/GALACTOKINASE"/>
    <property type="match status" value="1"/>
</dbReference>
<dbReference type="Pfam" id="PF10509">
    <property type="entry name" value="GalKase_gal_bdg"/>
    <property type="match status" value="1"/>
</dbReference>
<evidence type="ECO:0000313" key="16">
    <source>
        <dbReference type="EMBL" id="MBB4904885.1"/>
    </source>
</evidence>
<dbReference type="SUPFAM" id="SSF55060">
    <property type="entry name" value="GHMP Kinase, C-terminal domain"/>
    <property type="match status" value="1"/>
</dbReference>
<dbReference type="InterPro" id="IPR036554">
    <property type="entry name" value="GHMP_kinase_C_sf"/>
</dbReference>
<feature type="domain" description="GHMP kinase C-terminal" evidence="14">
    <location>
        <begin position="363"/>
        <end position="437"/>
    </location>
</feature>
<dbReference type="InterPro" id="IPR000705">
    <property type="entry name" value="Galactokinase"/>
</dbReference>
<keyword evidence="10" id="KW-0119">Carbohydrate metabolism</keyword>
<keyword evidence="17" id="KW-1185">Reference proteome</keyword>
<dbReference type="SUPFAM" id="SSF54211">
    <property type="entry name" value="Ribosomal protein S5 domain 2-like"/>
    <property type="match status" value="1"/>
</dbReference>
<dbReference type="PRINTS" id="PR00959">
    <property type="entry name" value="MEVGALKINASE"/>
</dbReference>
<keyword evidence="6 16" id="KW-0418">Kinase</keyword>
<evidence type="ECO:0000256" key="5">
    <source>
        <dbReference type="ARBA" id="ARBA00022741"/>
    </source>
</evidence>
<evidence type="ECO:0000256" key="3">
    <source>
        <dbReference type="ARBA" id="ARBA00022679"/>
    </source>
</evidence>
<reference evidence="16 17" key="1">
    <citation type="submission" date="2020-08" db="EMBL/GenBank/DDBJ databases">
        <title>Genomic Encyclopedia of Type Strains, Phase III (KMG-III): the genomes of soil and plant-associated and newly described type strains.</title>
        <authorList>
            <person name="Whitman W."/>
        </authorList>
    </citation>
    <scope>NUCLEOTIDE SEQUENCE [LARGE SCALE GENOMIC DNA]</scope>
    <source>
        <strain evidence="16 17">CECT 8960</strain>
    </source>
</reference>
<evidence type="ECO:0000256" key="10">
    <source>
        <dbReference type="ARBA" id="ARBA00023277"/>
    </source>
</evidence>
<dbReference type="PIRSF" id="PIRSF000530">
    <property type="entry name" value="Galactokinase"/>
    <property type="match status" value="1"/>
</dbReference>
<gene>
    <name evidence="16" type="ORF">FHR82_001095</name>
</gene>
<dbReference type="GO" id="GO:0004335">
    <property type="term" value="F:galactokinase activity"/>
    <property type="evidence" value="ECO:0007669"/>
    <property type="project" value="UniProtKB-UniRule"/>
</dbReference>
<accession>A0A7W7Q0U5</accession>
<evidence type="ECO:0000259" key="14">
    <source>
        <dbReference type="Pfam" id="PF08544"/>
    </source>
</evidence>
<dbReference type="InterPro" id="IPR006204">
    <property type="entry name" value="GHMP_kinase_N_dom"/>
</dbReference>
<evidence type="ECO:0000256" key="2">
    <source>
        <dbReference type="ARBA" id="ARBA00022490"/>
    </source>
</evidence>
<dbReference type="NCBIfam" id="TIGR00131">
    <property type="entry name" value="gal_kin"/>
    <property type="match status" value="1"/>
</dbReference>
<dbReference type="InterPro" id="IPR006206">
    <property type="entry name" value="Mevalonate/galactokinase"/>
</dbReference>
<feature type="region of interest" description="Disordered" evidence="12">
    <location>
        <begin position="1"/>
        <end position="42"/>
    </location>
</feature>
<keyword evidence="2" id="KW-0963">Cytoplasm</keyword>
<organism evidence="16 17">
    <name type="scientific">Actinophytocola algeriensis</name>
    <dbReference type="NCBI Taxonomy" id="1768010"/>
    <lineage>
        <taxon>Bacteria</taxon>
        <taxon>Bacillati</taxon>
        <taxon>Actinomycetota</taxon>
        <taxon>Actinomycetes</taxon>
        <taxon>Pseudonocardiales</taxon>
        <taxon>Pseudonocardiaceae</taxon>
    </lineage>
</organism>
<dbReference type="GO" id="GO:0005829">
    <property type="term" value="C:cytosol"/>
    <property type="evidence" value="ECO:0007669"/>
    <property type="project" value="TreeGrafter"/>
</dbReference>
<dbReference type="InterPro" id="IPR014721">
    <property type="entry name" value="Ribsml_uS5_D2-typ_fold_subgr"/>
</dbReference>
<evidence type="ECO:0000256" key="1">
    <source>
        <dbReference type="ARBA" id="ARBA00006566"/>
    </source>
</evidence>
<evidence type="ECO:0000259" key="13">
    <source>
        <dbReference type="Pfam" id="PF00288"/>
    </source>
</evidence>
<evidence type="ECO:0000256" key="12">
    <source>
        <dbReference type="SAM" id="MobiDB-lite"/>
    </source>
</evidence>
<evidence type="ECO:0000256" key="7">
    <source>
        <dbReference type="ARBA" id="ARBA00022840"/>
    </source>
</evidence>
<evidence type="ECO:0000256" key="6">
    <source>
        <dbReference type="ARBA" id="ARBA00022777"/>
    </source>
</evidence>
<dbReference type="Proteomes" id="UP000520767">
    <property type="component" value="Unassembled WGS sequence"/>
</dbReference>
<dbReference type="InterPro" id="IPR013750">
    <property type="entry name" value="GHMP_kinase_C_dom"/>
</dbReference>
<dbReference type="FunFam" id="3.30.70.890:FF:000001">
    <property type="entry name" value="Galactokinase"/>
    <property type="match status" value="1"/>
</dbReference>
<comment type="caution">
    <text evidence="16">The sequence shown here is derived from an EMBL/GenBank/DDBJ whole genome shotgun (WGS) entry which is preliminary data.</text>
</comment>
<dbReference type="Gene3D" id="3.30.230.10">
    <property type="match status" value="1"/>
</dbReference>
<evidence type="ECO:0000313" key="17">
    <source>
        <dbReference type="Proteomes" id="UP000520767"/>
    </source>
</evidence>
<keyword evidence="5" id="KW-0547">Nucleotide-binding</keyword>
<dbReference type="EMBL" id="JACHJQ010000001">
    <property type="protein sequence ID" value="MBB4904885.1"/>
    <property type="molecule type" value="Genomic_DNA"/>
</dbReference>
<proteinExistence type="inferred from homology"/>
<protein>
    <recommendedName>
        <fullName evidence="11">Galactokinase</fullName>
        <ecNumber evidence="11">2.7.1.6</ecNumber>
    </recommendedName>
</protein>
<sequence>MTTTNERGTADARDNTPTDSTTSDSTTTDNTTTDNTTTDNDTARALAAGDPAAGAGAAGAGSGQAASVLGTATHNVPARAAAAFARIHGRPPTGVWSAPGRVNLIGEHTDYNDGFVLPFALPYRIAVAASPRADGRLAVTTVGDDGRPQQAEPVAIADLAPRSVEGWAAYPSGVAWVLHNEGFSGGADLVIAGDVPAGAGLSSSHALQCATALALLGLAGVELDEPDAPSRATVARWVQRSENDYVGVPTGLLDQTASLSCVADHVLFLDVRSGEMEQVPFDASSAGLAVLVIDTKAKHSHSDSGYRERRAGCERAADLLGLRALRDIDESGLDDALARLPEELRPLVRHVVTENTRVERTVEHLRAGRIADIGDLLTASHTSMRDDYRISCLELDVAVDTALTAGALGARMTGGGFGGSAIALVAATEVESVGKQVLAAFAERGLTTPGLFTAAPSPGAGRDNFS</sequence>
<dbReference type="PANTHER" id="PTHR10457:SF7">
    <property type="entry name" value="GALACTOKINASE-RELATED"/>
    <property type="match status" value="1"/>
</dbReference>
<dbReference type="AlphaFoldDB" id="A0A7W7Q0U5"/>
<dbReference type="PRINTS" id="PR00473">
    <property type="entry name" value="GALCTOKINASE"/>
</dbReference>
<dbReference type="PROSITE" id="PS00106">
    <property type="entry name" value="GALACTOKINASE"/>
    <property type="match status" value="1"/>
</dbReference>
<keyword evidence="9" id="KW-0299">Galactose metabolism</keyword>
<feature type="compositionally biased region" description="Low complexity" evidence="12">
    <location>
        <begin position="17"/>
        <end position="42"/>
    </location>
</feature>
<keyword evidence="3 16" id="KW-0808">Transferase</keyword>
<dbReference type="GO" id="GO:0005524">
    <property type="term" value="F:ATP binding"/>
    <property type="evidence" value="ECO:0007669"/>
    <property type="project" value="UniProtKB-UniRule"/>
</dbReference>
<dbReference type="GO" id="GO:0046872">
    <property type="term" value="F:metal ion binding"/>
    <property type="evidence" value="ECO:0007669"/>
    <property type="project" value="UniProtKB-KW"/>
</dbReference>
<keyword evidence="4" id="KW-0479">Metal-binding</keyword>
<dbReference type="Gene3D" id="3.30.70.890">
    <property type="entry name" value="GHMP kinase, C-terminal domain"/>
    <property type="match status" value="1"/>
</dbReference>
<dbReference type="InterPro" id="IPR020568">
    <property type="entry name" value="Ribosomal_Su5_D2-typ_SF"/>
</dbReference>
<feature type="domain" description="GHMP kinase N-terminal" evidence="13">
    <location>
        <begin position="170"/>
        <end position="259"/>
    </location>
</feature>
<name>A0A7W7Q0U5_9PSEU</name>